<evidence type="ECO:0000256" key="2">
    <source>
        <dbReference type="ARBA" id="ARBA00022723"/>
    </source>
</evidence>
<sequence>MQPPNPSPSIHTDPLYTRHLYATRHTPYYSDPQNPSPVSHLPTGERYSDVGLGVRPDPYLALTSYPHSHGAGGYDDTFQPSGLAYPHRQPLDPGPVSVPPPVYYPVSNGGGTAVQNREAWGQYSANPYVTFDQGLYTNFCPSCQSWVVSGGVSMKDFVGSYGELPMVEGNDLGHHNQGGTVPPNGTEQLVPAVFSSSYPTIRPSGNGTWKKGPKKLKVVQSAWCQVCNLECNSIDVLDKHKVGKKHKKNLEKLKEATAPAPTLFNPVIGPQENALSRQKPKKKATKTVEDVETKRRKVLEGGAAAAAVRTCAICNVVCNSETVFNYHLAGQKHVSMMKKHASGTGMTSAI</sequence>
<feature type="domain" description="U1-type" evidence="7">
    <location>
        <begin position="219"/>
        <end position="253"/>
    </location>
</feature>
<keyword evidence="4" id="KW-0863">Zinc-finger</keyword>
<evidence type="ECO:0000259" key="7">
    <source>
        <dbReference type="SMART" id="SM00451"/>
    </source>
</evidence>
<dbReference type="AlphaFoldDB" id="A0AA88RQX7"/>
<dbReference type="InterPro" id="IPR036236">
    <property type="entry name" value="Znf_C2H2_sf"/>
</dbReference>
<protein>
    <recommendedName>
        <fullName evidence="7">U1-type domain-containing protein</fullName>
    </recommendedName>
</protein>
<dbReference type="PANTHER" id="PTHR46144:SF6">
    <property type="entry name" value="C2H2-TYPE DOMAIN-CONTAINING PROTEIN"/>
    <property type="match status" value="1"/>
</dbReference>
<dbReference type="SMART" id="SM00451">
    <property type="entry name" value="ZnF_U1"/>
    <property type="match status" value="2"/>
</dbReference>
<evidence type="ECO:0000256" key="1">
    <source>
        <dbReference type="ARBA" id="ARBA00004123"/>
    </source>
</evidence>
<keyword evidence="6" id="KW-0539">Nucleus</keyword>
<dbReference type="Gene3D" id="3.30.160.60">
    <property type="entry name" value="Classic Zinc Finger"/>
    <property type="match status" value="2"/>
</dbReference>
<dbReference type="InterPro" id="IPR013087">
    <property type="entry name" value="Znf_C2H2_type"/>
</dbReference>
<keyword evidence="5" id="KW-0862">Zinc</keyword>
<dbReference type="PANTHER" id="PTHR46144">
    <property type="entry name" value="ZINC FINGER PROTEIN 385B-LIKE"/>
    <property type="match status" value="1"/>
</dbReference>
<evidence type="ECO:0000313" key="8">
    <source>
        <dbReference type="EMBL" id="KAK2983703.1"/>
    </source>
</evidence>
<dbReference type="GO" id="GO:0005634">
    <property type="term" value="C:nucleus"/>
    <property type="evidence" value="ECO:0007669"/>
    <property type="project" value="UniProtKB-SubCell"/>
</dbReference>
<evidence type="ECO:0000313" key="10">
    <source>
        <dbReference type="Proteomes" id="UP001187471"/>
    </source>
</evidence>
<dbReference type="InterPro" id="IPR003604">
    <property type="entry name" value="Matrin/U1-like-C_Znf_C2H2"/>
</dbReference>
<dbReference type="InterPro" id="IPR051868">
    <property type="entry name" value="ZN346_ZMAT4"/>
</dbReference>
<evidence type="ECO:0000256" key="6">
    <source>
        <dbReference type="ARBA" id="ARBA00023242"/>
    </source>
</evidence>
<evidence type="ECO:0000256" key="4">
    <source>
        <dbReference type="ARBA" id="ARBA00022771"/>
    </source>
</evidence>
<feature type="domain" description="U1-type" evidence="7">
    <location>
        <begin position="306"/>
        <end position="340"/>
    </location>
</feature>
<dbReference type="GO" id="GO:0003676">
    <property type="term" value="F:nucleic acid binding"/>
    <property type="evidence" value="ECO:0007669"/>
    <property type="project" value="InterPro"/>
</dbReference>
<organism evidence="9 10">
    <name type="scientific">Escallonia rubra</name>
    <dbReference type="NCBI Taxonomy" id="112253"/>
    <lineage>
        <taxon>Eukaryota</taxon>
        <taxon>Viridiplantae</taxon>
        <taxon>Streptophyta</taxon>
        <taxon>Embryophyta</taxon>
        <taxon>Tracheophyta</taxon>
        <taxon>Spermatophyta</taxon>
        <taxon>Magnoliopsida</taxon>
        <taxon>eudicotyledons</taxon>
        <taxon>Gunneridae</taxon>
        <taxon>Pentapetalae</taxon>
        <taxon>asterids</taxon>
        <taxon>campanulids</taxon>
        <taxon>Escalloniales</taxon>
        <taxon>Escalloniaceae</taxon>
        <taxon>Escallonia</taxon>
    </lineage>
</organism>
<keyword evidence="2" id="KW-0479">Metal-binding</keyword>
<proteinExistence type="predicted"/>
<dbReference type="Proteomes" id="UP001187471">
    <property type="component" value="Unassembled WGS sequence"/>
</dbReference>
<dbReference type="EMBL" id="JAVXUO010001309">
    <property type="protein sequence ID" value="KAK2983703.1"/>
    <property type="molecule type" value="Genomic_DNA"/>
</dbReference>
<comment type="subcellular location">
    <subcellularLocation>
        <location evidence="1">Nucleus</location>
    </subcellularLocation>
</comment>
<dbReference type="SUPFAM" id="SSF57667">
    <property type="entry name" value="beta-beta-alpha zinc fingers"/>
    <property type="match status" value="2"/>
</dbReference>
<name>A0AA88RQX7_9ASTE</name>
<evidence type="ECO:0000313" key="9">
    <source>
        <dbReference type="EMBL" id="KAK2993937.1"/>
    </source>
</evidence>
<evidence type="ECO:0000256" key="5">
    <source>
        <dbReference type="ARBA" id="ARBA00022833"/>
    </source>
</evidence>
<keyword evidence="3" id="KW-0677">Repeat</keyword>
<reference evidence="9" key="1">
    <citation type="submission" date="2022-12" db="EMBL/GenBank/DDBJ databases">
        <title>Draft genome assemblies for two species of Escallonia (Escalloniales).</title>
        <authorList>
            <person name="Chanderbali A."/>
            <person name="Dervinis C."/>
            <person name="Anghel I."/>
            <person name="Soltis D."/>
            <person name="Soltis P."/>
            <person name="Zapata F."/>
        </authorList>
    </citation>
    <scope>NUCLEOTIDE SEQUENCE</scope>
    <source>
        <strain evidence="9">UCBG92.1500</strain>
        <tissue evidence="9">Leaf</tissue>
    </source>
</reference>
<evidence type="ECO:0000256" key="3">
    <source>
        <dbReference type="ARBA" id="ARBA00022737"/>
    </source>
</evidence>
<comment type="caution">
    <text evidence="9">The sequence shown here is derived from an EMBL/GenBank/DDBJ whole genome shotgun (WGS) entry which is preliminary data.</text>
</comment>
<dbReference type="EMBL" id="JAVXUO010000258">
    <property type="protein sequence ID" value="KAK2993937.1"/>
    <property type="molecule type" value="Genomic_DNA"/>
</dbReference>
<dbReference type="Pfam" id="PF12874">
    <property type="entry name" value="zf-met"/>
    <property type="match status" value="2"/>
</dbReference>
<keyword evidence="10" id="KW-1185">Reference proteome</keyword>
<accession>A0AA88RQX7</accession>
<gene>
    <name evidence="8" type="ORF">RJ640_002100</name>
    <name evidence="9" type="ORF">RJ640_025612</name>
</gene>
<dbReference type="GO" id="GO:0008270">
    <property type="term" value="F:zinc ion binding"/>
    <property type="evidence" value="ECO:0007669"/>
    <property type="project" value="UniProtKB-KW"/>
</dbReference>